<feature type="region of interest" description="Disordered" evidence="1">
    <location>
        <begin position="1"/>
        <end position="25"/>
    </location>
</feature>
<comment type="caution">
    <text evidence="2">The sequence shown here is derived from an EMBL/GenBank/DDBJ whole genome shotgun (WGS) entry which is preliminary data.</text>
</comment>
<keyword evidence="3" id="KW-1185">Reference proteome</keyword>
<organism evidence="2 3">
    <name type="scientific">Monascus purpureus</name>
    <name type="common">Red mold</name>
    <name type="synonym">Monascus anka</name>
    <dbReference type="NCBI Taxonomy" id="5098"/>
    <lineage>
        <taxon>Eukaryota</taxon>
        <taxon>Fungi</taxon>
        <taxon>Dikarya</taxon>
        <taxon>Ascomycota</taxon>
        <taxon>Pezizomycotina</taxon>
        <taxon>Eurotiomycetes</taxon>
        <taxon>Eurotiomycetidae</taxon>
        <taxon>Eurotiales</taxon>
        <taxon>Aspergillaceae</taxon>
        <taxon>Monascus</taxon>
    </lineage>
</organism>
<feature type="compositionally biased region" description="Low complexity" evidence="1">
    <location>
        <begin position="343"/>
        <end position="359"/>
    </location>
</feature>
<name>A0A507R048_MONPU</name>
<evidence type="ECO:0000256" key="1">
    <source>
        <dbReference type="SAM" id="MobiDB-lite"/>
    </source>
</evidence>
<accession>A0A507R048</accession>
<feature type="compositionally biased region" description="Low complexity" evidence="1">
    <location>
        <begin position="419"/>
        <end position="440"/>
    </location>
</feature>
<dbReference type="AlphaFoldDB" id="A0A507R048"/>
<dbReference type="Proteomes" id="UP000319663">
    <property type="component" value="Unassembled WGS sequence"/>
</dbReference>
<reference evidence="2 3" key="1">
    <citation type="submission" date="2019-06" db="EMBL/GenBank/DDBJ databases">
        <title>Wine fermentation using esterase from Monascus purpureus.</title>
        <authorList>
            <person name="Geng C."/>
            <person name="Zhang Y."/>
        </authorList>
    </citation>
    <scope>NUCLEOTIDE SEQUENCE [LARGE SCALE GENOMIC DNA]</scope>
    <source>
        <strain evidence="2">HQ1</strain>
    </source>
</reference>
<gene>
    <name evidence="2" type="ORF">MPDQ_005292</name>
</gene>
<feature type="region of interest" description="Disordered" evidence="1">
    <location>
        <begin position="330"/>
        <end position="374"/>
    </location>
</feature>
<sequence>MSLFSWNLDNNNPSSRVPSFGPMTTASTSLRTACRAPSVRWLPSMLVHSDTNRSSNVGNGNNKTGSTTTSAFRSNDIYAQQPSVSHPMPSVISQHQEEIMGTNDSPGTPEDASGQSEEGQDDADPGYTPEVETVMSNPDDGSKAMANTGSTNTVSQGGDEDGDEFGRSRKHGKRLTTKEEVSLFQICNRHADTFGHRSKLCEWWMSVTAEFTREQGHPYSWHSVRRKVELVTKQRIKFLDELREKTKNAGSTVLATEDLSNPRWREAVDAWIPTWRRWEDAEARRIEKRDSRIFRKRKRLSAGLATWETGSRGSSTPMPLATDSATTQFSSIQLPPGFDSMFSNTASTTDTNTNNNNSTRQTPRSCPSAATTASTTIDSTTISAILEILSRLNKYLDSRPDSRLSPSTAEPHDKPNNDPPLSLSSSPFSPSSPSSSFHVSPPEPHPQPPSTEKTAESAAVSASIEKMKDDLRVELRKEMEKDRAALEQRLDSVQHTQELILDMLRRGH</sequence>
<evidence type="ECO:0000313" key="3">
    <source>
        <dbReference type="Proteomes" id="UP000319663"/>
    </source>
</evidence>
<feature type="region of interest" description="Disordered" evidence="1">
    <location>
        <begin position="399"/>
        <end position="465"/>
    </location>
</feature>
<dbReference type="EMBL" id="VIFY01000037">
    <property type="protein sequence ID" value="TQB73961.1"/>
    <property type="molecule type" value="Genomic_DNA"/>
</dbReference>
<feature type="compositionally biased region" description="Low complexity" evidence="1">
    <location>
        <begin position="54"/>
        <end position="70"/>
    </location>
</feature>
<protein>
    <submittedName>
        <fullName evidence="2">Uncharacterized protein</fullName>
    </submittedName>
</protein>
<proteinExistence type="predicted"/>
<feature type="region of interest" description="Disordered" evidence="1">
    <location>
        <begin position="49"/>
        <end position="72"/>
    </location>
</feature>
<feature type="compositionally biased region" description="Polar residues" evidence="1">
    <location>
        <begin position="145"/>
        <end position="156"/>
    </location>
</feature>
<feature type="region of interest" description="Disordered" evidence="1">
    <location>
        <begin position="98"/>
        <end position="174"/>
    </location>
</feature>
<evidence type="ECO:0000313" key="2">
    <source>
        <dbReference type="EMBL" id="TQB73961.1"/>
    </source>
</evidence>
<dbReference type="STRING" id="5098.A0A507R048"/>